<evidence type="ECO:0008006" key="6">
    <source>
        <dbReference type="Google" id="ProtNLM"/>
    </source>
</evidence>
<comment type="caution">
    <text evidence="4">The sequence shown here is derived from an EMBL/GenBank/DDBJ whole genome shotgun (WGS) entry which is preliminary data.</text>
</comment>
<dbReference type="GO" id="GO:0000160">
    <property type="term" value="P:phosphorelay signal transduction system"/>
    <property type="evidence" value="ECO:0007669"/>
    <property type="project" value="InterPro"/>
</dbReference>
<dbReference type="PANTHER" id="PTHR45228:SF4">
    <property type="entry name" value="LIPOPROTEIN"/>
    <property type="match status" value="1"/>
</dbReference>
<evidence type="ECO:0000256" key="1">
    <source>
        <dbReference type="PROSITE-ProRule" id="PRU00169"/>
    </source>
</evidence>
<dbReference type="InterPro" id="IPR037522">
    <property type="entry name" value="HD_GYP_dom"/>
</dbReference>
<dbReference type="SUPFAM" id="SSF52172">
    <property type="entry name" value="CheY-like"/>
    <property type="match status" value="1"/>
</dbReference>
<organism evidence="4 5">
    <name type="scientific">Halobacteriovorax marinus</name>
    <dbReference type="NCBI Taxonomy" id="97084"/>
    <lineage>
        <taxon>Bacteria</taxon>
        <taxon>Pseudomonadati</taxon>
        <taxon>Bdellovibrionota</taxon>
        <taxon>Bacteriovoracia</taxon>
        <taxon>Bacteriovoracales</taxon>
        <taxon>Halobacteriovoraceae</taxon>
        <taxon>Halobacteriovorax</taxon>
    </lineage>
</organism>
<dbReference type="AlphaFoldDB" id="A0A1Y5F8L0"/>
<dbReference type="SMART" id="SM00448">
    <property type="entry name" value="REC"/>
    <property type="match status" value="1"/>
</dbReference>
<protein>
    <recommendedName>
        <fullName evidence="6">Response regulator</fullName>
    </recommendedName>
</protein>
<gene>
    <name evidence="4" type="ORF">A9Q84_16950</name>
</gene>
<dbReference type="Proteomes" id="UP000196531">
    <property type="component" value="Unassembled WGS sequence"/>
</dbReference>
<evidence type="ECO:0000259" key="2">
    <source>
        <dbReference type="PROSITE" id="PS50110"/>
    </source>
</evidence>
<reference evidence="5" key="1">
    <citation type="journal article" date="2017" name="Proc. Natl. Acad. Sci. U.S.A.">
        <title>Simulation of Deepwater Horizon oil plume reveals substrate specialization within a complex community of hydrocarbon-degraders.</title>
        <authorList>
            <person name="Hu P."/>
            <person name="Dubinsky E.A."/>
            <person name="Probst A.J."/>
            <person name="Wang J."/>
            <person name="Sieber C.M.K."/>
            <person name="Tom L.M."/>
            <person name="Gardinali P."/>
            <person name="Banfield J.F."/>
            <person name="Atlas R.M."/>
            <person name="Andersen G.L."/>
        </authorList>
    </citation>
    <scope>NUCLEOTIDE SEQUENCE [LARGE SCALE GENOMIC DNA]</scope>
</reference>
<feature type="modified residue" description="4-aspartylphosphate" evidence="1">
    <location>
        <position position="55"/>
    </location>
</feature>
<feature type="domain" description="HD-GYP" evidence="3">
    <location>
        <begin position="256"/>
        <end position="444"/>
    </location>
</feature>
<dbReference type="PROSITE" id="PS50110">
    <property type="entry name" value="RESPONSE_REGULATORY"/>
    <property type="match status" value="1"/>
</dbReference>
<evidence type="ECO:0000259" key="3">
    <source>
        <dbReference type="PROSITE" id="PS51832"/>
    </source>
</evidence>
<dbReference type="InterPro" id="IPR003607">
    <property type="entry name" value="HD/PDEase_dom"/>
</dbReference>
<dbReference type="InterPro" id="IPR001789">
    <property type="entry name" value="Sig_transdc_resp-reg_receiver"/>
</dbReference>
<dbReference type="Gene3D" id="1.10.3210.10">
    <property type="entry name" value="Hypothetical protein af1432"/>
    <property type="match status" value="1"/>
</dbReference>
<keyword evidence="1" id="KW-0597">Phosphoprotein</keyword>
<accession>A0A1Y5F8L0</accession>
<evidence type="ECO:0000313" key="4">
    <source>
        <dbReference type="EMBL" id="OUR95521.1"/>
    </source>
</evidence>
<name>A0A1Y5F8L0_9BACT</name>
<dbReference type="Pfam" id="PF13487">
    <property type="entry name" value="HD_5"/>
    <property type="match status" value="1"/>
</dbReference>
<sequence>MSENKTILIVDDDEDIRQYLQTILEKNSFSTLMASNGEEAMIKAESQKVDLILTDVKMPKLSGIELNEWCEENYQTFIILMTSYEEILETKEAHDIGLSHFITKPLIEFDLLRVVNSVINNEGFSEIEQEQLAKNYTPVLLSDLDKSINIPFPLFVKLSSVKYVKIAHESSHIDPDRIKKYQDKNINSFYMKRSDFKRYSELHHANAMSSKGKIDNESRQRLLLKSNQLLLKDIYHNEIVEESFDDAKKIFESTMQVITNKPSITTLLDYFNSLNDKFFAHMLGVGVYSLMLAKCLEWHSEQTLFYLSVGGTFHDLGKKGMNKDLIIKHEDDMTEEEYKIFRDHPINGNEILDKLNILPLEVTDIVIQHHENWDGSGYPLKLKKDQIYPLALVVHIIDLFVHQVVSDGVHPAVSPVEAVLTIEAKYKGQFDPTHLKALKNMISR</sequence>
<dbReference type="InterPro" id="IPR052020">
    <property type="entry name" value="Cyclic_di-GMP/3'3'-cGAMP_PDE"/>
</dbReference>
<dbReference type="Gene3D" id="3.40.50.2300">
    <property type="match status" value="1"/>
</dbReference>
<dbReference type="PROSITE" id="PS51832">
    <property type="entry name" value="HD_GYP"/>
    <property type="match status" value="1"/>
</dbReference>
<dbReference type="EMBL" id="MAAO01000008">
    <property type="protein sequence ID" value="OUR95521.1"/>
    <property type="molecule type" value="Genomic_DNA"/>
</dbReference>
<dbReference type="Pfam" id="PF00072">
    <property type="entry name" value="Response_reg"/>
    <property type="match status" value="1"/>
</dbReference>
<dbReference type="PANTHER" id="PTHR45228">
    <property type="entry name" value="CYCLIC DI-GMP PHOSPHODIESTERASE TM_0186-RELATED"/>
    <property type="match status" value="1"/>
</dbReference>
<evidence type="ECO:0000313" key="5">
    <source>
        <dbReference type="Proteomes" id="UP000196531"/>
    </source>
</evidence>
<proteinExistence type="predicted"/>
<dbReference type="InterPro" id="IPR011006">
    <property type="entry name" value="CheY-like_superfamily"/>
</dbReference>
<dbReference type="CDD" id="cd00077">
    <property type="entry name" value="HDc"/>
    <property type="match status" value="1"/>
</dbReference>
<feature type="domain" description="Response regulatory" evidence="2">
    <location>
        <begin position="6"/>
        <end position="119"/>
    </location>
</feature>
<dbReference type="SUPFAM" id="SSF109604">
    <property type="entry name" value="HD-domain/PDEase-like"/>
    <property type="match status" value="1"/>
</dbReference>